<sequence>MAKPIEFIVRHSLKNNRWEAYDKEANRLIGHTKPGIQNPDRMIDELEKDHGCKYINEQS</sequence>
<dbReference type="Proteomes" id="UP000308230">
    <property type="component" value="Unassembled WGS sequence"/>
</dbReference>
<organism evidence="1 2">
    <name type="scientific">Exobacillus caeni</name>
    <dbReference type="NCBI Taxonomy" id="2574798"/>
    <lineage>
        <taxon>Bacteria</taxon>
        <taxon>Bacillati</taxon>
        <taxon>Bacillota</taxon>
        <taxon>Bacilli</taxon>
        <taxon>Bacillales</taxon>
        <taxon>Guptibacillaceae</taxon>
        <taxon>Exobacillus</taxon>
    </lineage>
</organism>
<dbReference type="EMBL" id="SWLG01000005">
    <property type="protein sequence ID" value="TLS37761.1"/>
    <property type="molecule type" value="Genomic_DNA"/>
</dbReference>
<reference evidence="1 2" key="1">
    <citation type="submission" date="2019-04" db="EMBL/GenBank/DDBJ databases">
        <title>Bacillus caeni sp. nov., a bacterium isolated from mangrove sediment.</title>
        <authorList>
            <person name="Huang H."/>
            <person name="Mo K."/>
            <person name="Hu Y."/>
        </authorList>
    </citation>
    <scope>NUCLEOTIDE SEQUENCE [LARGE SCALE GENOMIC DNA]</scope>
    <source>
        <strain evidence="1 2">HB172195</strain>
    </source>
</reference>
<evidence type="ECO:0000313" key="2">
    <source>
        <dbReference type="Proteomes" id="UP000308230"/>
    </source>
</evidence>
<dbReference type="AlphaFoldDB" id="A0A5R9F434"/>
<dbReference type="RefSeq" id="WP_138125153.1">
    <property type="nucleotide sequence ID" value="NZ_SWLG01000005.1"/>
</dbReference>
<proteinExistence type="predicted"/>
<protein>
    <submittedName>
        <fullName evidence="1">Uncharacterized protein</fullName>
    </submittedName>
</protein>
<gene>
    <name evidence="1" type="ORF">FCL54_08035</name>
</gene>
<comment type="caution">
    <text evidence="1">The sequence shown here is derived from an EMBL/GenBank/DDBJ whole genome shotgun (WGS) entry which is preliminary data.</text>
</comment>
<evidence type="ECO:0000313" key="1">
    <source>
        <dbReference type="EMBL" id="TLS37761.1"/>
    </source>
</evidence>
<accession>A0A5R9F434</accession>
<keyword evidence="2" id="KW-1185">Reference proteome</keyword>
<name>A0A5R9F434_9BACL</name>